<evidence type="ECO:0000313" key="3">
    <source>
        <dbReference type="EMBL" id="MEK7953033.1"/>
    </source>
</evidence>
<evidence type="ECO:0000313" key="4">
    <source>
        <dbReference type="Proteomes" id="UP001371305"/>
    </source>
</evidence>
<evidence type="ECO:0000259" key="2">
    <source>
        <dbReference type="Pfam" id="PF11160"/>
    </source>
</evidence>
<dbReference type="Gene3D" id="2.30.30.1060">
    <property type="match status" value="1"/>
</dbReference>
<dbReference type="RefSeq" id="WP_341406793.1">
    <property type="nucleotide sequence ID" value="NZ_JBBUKT010000009.1"/>
</dbReference>
<feature type="domain" description="Hypervirulence associated protein TUDOR" evidence="2">
    <location>
        <begin position="9"/>
        <end position="67"/>
    </location>
</feature>
<dbReference type="Proteomes" id="UP001371305">
    <property type="component" value="Unassembled WGS sequence"/>
</dbReference>
<proteinExistence type="predicted"/>
<dbReference type="InterPro" id="IPR021331">
    <property type="entry name" value="Hva1_TUDOR"/>
</dbReference>
<dbReference type="Pfam" id="PF11160">
    <property type="entry name" value="Hva1_TUDOR"/>
    <property type="match status" value="1"/>
</dbReference>
<dbReference type="EMBL" id="JBBUKT010000009">
    <property type="protein sequence ID" value="MEK7953033.1"/>
    <property type="molecule type" value="Genomic_DNA"/>
</dbReference>
<feature type="region of interest" description="Disordered" evidence="1">
    <location>
        <begin position="1"/>
        <end position="23"/>
    </location>
</feature>
<name>A0ABU9AZQ3_9BACT</name>
<keyword evidence="4" id="KW-1185">Reference proteome</keyword>
<protein>
    <submittedName>
        <fullName evidence="3">DUF2945 domain-containing protein</fullName>
    </submittedName>
</protein>
<feature type="region of interest" description="Disordered" evidence="1">
    <location>
        <begin position="37"/>
        <end position="73"/>
    </location>
</feature>
<feature type="compositionally biased region" description="Basic and acidic residues" evidence="1">
    <location>
        <begin position="52"/>
        <end position="67"/>
    </location>
</feature>
<gene>
    <name evidence="3" type="ORF">WKV53_21140</name>
</gene>
<comment type="caution">
    <text evidence="3">The sequence shown here is derived from an EMBL/GenBank/DDBJ whole genome shotgun (WGS) entry which is preliminary data.</text>
</comment>
<evidence type="ECO:0000256" key="1">
    <source>
        <dbReference type="SAM" id="MobiDB-lite"/>
    </source>
</evidence>
<reference evidence="3 4" key="1">
    <citation type="submission" date="2024-04" db="EMBL/GenBank/DDBJ databases">
        <title>Luteolibacter sp. isolated from soil.</title>
        <authorList>
            <person name="An J."/>
        </authorList>
    </citation>
    <scope>NUCLEOTIDE SEQUENCE [LARGE SCALE GENOMIC DNA]</scope>
    <source>
        <strain evidence="3 4">Y139</strain>
    </source>
</reference>
<sequence>MKSKSLRKGDEVEWQTSQGKTHGKIVRKLTAPRMIKGHKVAASRENPEYLVESEKSGELAAHKPEALKKRKSS</sequence>
<organism evidence="3 4">
    <name type="scientific">Luteolibacter soli</name>
    <dbReference type="NCBI Taxonomy" id="3135280"/>
    <lineage>
        <taxon>Bacteria</taxon>
        <taxon>Pseudomonadati</taxon>
        <taxon>Verrucomicrobiota</taxon>
        <taxon>Verrucomicrobiia</taxon>
        <taxon>Verrucomicrobiales</taxon>
        <taxon>Verrucomicrobiaceae</taxon>
        <taxon>Luteolibacter</taxon>
    </lineage>
</organism>
<accession>A0ABU9AZQ3</accession>